<name>M2MY04_BAUPA</name>
<dbReference type="HOGENOM" id="CLU_1586169_0_0_1"/>
<dbReference type="AlphaFoldDB" id="M2MY04"/>
<dbReference type="OrthoDB" id="3843417at2759"/>
<proteinExistence type="predicted"/>
<dbReference type="EMBL" id="KB445563">
    <property type="protein sequence ID" value="EMC91519.1"/>
    <property type="molecule type" value="Genomic_DNA"/>
</dbReference>
<reference evidence="1 2" key="1">
    <citation type="journal article" date="2012" name="PLoS Pathog.">
        <title>Diverse lifestyles and strategies of plant pathogenesis encoded in the genomes of eighteen Dothideomycetes fungi.</title>
        <authorList>
            <person name="Ohm R.A."/>
            <person name="Feau N."/>
            <person name="Henrissat B."/>
            <person name="Schoch C.L."/>
            <person name="Horwitz B.A."/>
            <person name="Barry K.W."/>
            <person name="Condon B.J."/>
            <person name="Copeland A.C."/>
            <person name="Dhillon B."/>
            <person name="Glaser F."/>
            <person name="Hesse C.N."/>
            <person name="Kosti I."/>
            <person name="LaButti K."/>
            <person name="Lindquist E.A."/>
            <person name="Lucas S."/>
            <person name="Salamov A.A."/>
            <person name="Bradshaw R.E."/>
            <person name="Ciuffetti L."/>
            <person name="Hamelin R.C."/>
            <person name="Kema G.H.J."/>
            <person name="Lawrence C."/>
            <person name="Scott J.A."/>
            <person name="Spatafora J.W."/>
            <person name="Turgeon B.G."/>
            <person name="de Wit P.J.G.M."/>
            <person name="Zhong S."/>
            <person name="Goodwin S.B."/>
            <person name="Grigoriev I.V."/>
        </authorList>
    </citation>
    <scope>NUCLEOTIDE SEQUENCE [LARGE SCALE GENOMIC DNA]</scope>
    <source>
        <strain evidence="1 2">UAMH 10762</strain>
    </source>
</reference>
<sequence length="168" mass="17939">MCCSRRKGGQSTSALAVLGKKAYEKYREHKAAKQALAIARGESPDSDYARNVSVEALPDRANGEALEKAGIAPPSYHDVVANRAVVSAEQKPMVEEKRGWEEKFHPDDFRGDGEAVVLASGSGVIARSYGSIGAGPSGPPAYEGCCARKKRERAERRAARQARGGCCC</sequence>
<dbReference type="KEGG" id="bcom:BAUCODRAFT_38628"/>
<protein>
    <submittedName>
        <fullName evidence="1">Uncharacterized protein</fullName>
    </submittedName>
</protein>
<dbReference type="RefSeq" id="XP_007680866.1">
    <property type="nucleotide sequence ID" value="XM_007682676.1"/>
</dbReference>
<organism evidence="1 2">
    <name type="scientific">Baudoinia panamericana (strain UAMH 10762)</name>
    <name type="common">Angels' share fungus</name>
    <name type="synonym">Baudoinia compniacensis (strain UAMH 10762)</name>
    <dbReference type="NCBI Taxonomy" id="717646"/>
    <lineage>
        <taxon>Eukaryota</taxon>
        <taxon>Fungi</taxon>
        <taxon>Dikarya</taxon>
        <taxon>Ascomycota</taxon>
        <taxon>Pezizomycotina</taxon>
        <taxon>Dothideomycetes</taxon>
        <taxon>Dothideomycetidae</taxon>
        <taxon>Mycosphaerellales</taxon>
        <taxon>Teratosphaeriaceae</taxon>
        <taxon>Baudoinia</taxon>
    </lineage>
</organism>
<gene>
    <name evidence="1" type="ORF">BAUCODRAFT_38628</name>
</gene>
<evidence type="ECO:0000313" key="1">
    <source>
        <dbReference type="EMBL" id="EMC91519.1"/>
    </source>
</evidence>
<keyword evidence="2" id="KW-1185">Reference proteome</keyword>
<accession>M2MY04</accession>
<evidence type="ECO:0000313" key="2">
    <source>
        <dbReference type="Proteomes" id="UP000011761"/>
    </source>
</evidence>
<dbReference type="Proteomes" id="UP000011761">
    <property type="component" value="Unassembled WGS sequence"/>
</dbReference>
<dbReference type="GeneID" id="19113587"/>